<accession>A0A0G0RMT3</accession>
<dbReference type="AlphaFoldDB" id="A0A0G0RMT3"/>
<proteinExistence type="predicted"/>
<gene>
    <name evidence="3" type="ORF">UT84_C0002G0037</name>
</gene>
<feature type="transmembrane region" description="Helical" evidence="2">
    <location>
        <begin position="12"/>
        <end position="31"/>
    </location>
</feature>
<organism evidence="3 4">
    <name type="scientific">Candidatus Curtissbacteria bacterium GW2011_GWA1_40_16</name>
    <dbReference type="NCBI Taxonomy" id="1618405"/>
    <lineage>
        <taxon>Bacteria</taxon>
        <taxon>Candidatus Curtissiibacteriota</taxon>
    </lineage>
</organism>
<reference evidence="3 4" key="1">
    <citation type="journal article" date="2015" name="Nature">
        <title>rRNA introns, odd ribosomes, and small enigmatic genomes across a large radiation of phyla.</title>
        <authorList>
            <person name="Brown C.T."/>
            <person name="Hug L.A."/>
            <person name="Thomas B.C."/>
            <person name="Sharon I."/>
            <person name="Castelle C.J."/>
            <person name="Singh A."/>
            <person name="Wilkins M.J."/>
            <person name="Williams K.H."/>
            <person name="Banfield J.F."/>
        </authorList>
    </citation>
    <scope>NUCLEOTIDE SEQUENCE [LARGE SCALE GENOMIC DNA]</scope>
</reference>
<protein>
    <submittedName>
        <fullName evidence="3">Uncharacterized protein</fullName>
    </submittedName>
</protein>
<evidence type="ECO:0000256" key="1">
    <source>
        <dbReference type="SAM" id="MobiDB-lite"/>
    </source>
</evidence>
<evidence type="ECO:0000256" key="2">
    <source>
        <dbReference type="SAM" id="Phobius"/>
    </source>
</evidence>
<keyword evidence="2" id="KW-0812">Transmembrane</keyword>
<evidence type="ECO:0000313" key="3">
    <source>
        <dbReference type="EMBL" id="KKR51176.1"/>
    </source>
</evidence>
<dbReference type="Proteomes" id="UP000034531">
    <property type="component" value="Unassembled WGS sequence"/>
</dbReference>
<name>A0A0G0RMT3_9BACT</name>
<comment type="caution">
    <text evidence="3">The sequence shown here is derived from an EMBL/GenBank/DDBJ whole genome shotgun (WGS) entry which is preliminary data.</text>
</comment>
<sequence>MASKDPKGGLKTLLLLLAASVAVLILVFFVYDEGIRVTITKGKPVISKDSQVQKLETQSQSDDVGSIEKDLNSTNLNNIDDGTSQINQGLTNLSN</sequence>
<evidence type="ECO:0000313" key="4">
    <source>
        <dbReference type="Proteomes" id="UP000034531"/>
    </source>
</evidence>
<dbReference type="EMBL" id="LBYI01000002">
    <property type="protein sequence ID" value="KKR51176.1"/>
    <property type="molecule type" value="Genomic_DNA"/>
</dbReference>
<keyword evidence="2" id="KW-1133">Transmembrane helix</keyword>
<keyword evidence="2" id="KW-0472">Membrane</keyword>
<feature type="region of interest" description="Disordered" evidence="1">
    <location>
        <begin position="72"/>
        <end position="95"/>
    </location>
</feature>